<dbReference type="InterPro" id="IPR007445">
    <property type="entry name" value="PilO"/>
</dbReference>
<accession>A0A916YJS3</accession>
<dbReference type="Gene3D" id="3.30.70.60">
    <property type="match status" value="1"/>
</dbReference>
<evidence type="ECO:0000313" key="2">
    <source>
        <dbReference type="EMBL" id="GGD48034.1"/>
    </source>
</evidence>
<evidence type="ECO:0008006" key="4">
    <source>
        <dbReference type="Google" id="ProtNLM"/>
    </source>
</evidence>
<evidence type="ECO:0000256" key="1">
    <source>
        <dbReference type="SAM" id="Phobius"/>
    </source>
</evidence>
<comment type="caution">
    <text evidence="2">The sequence shown here is derived from an EMBL/GenBank/DDBJ whole genome shotgun (WGS) entry which is preliminary data.</text>
</comment>
<keyword evidence="1" id="KW-0812">Transmembrane</keyword>
<organism evidence="2 3">
    <name type="scientific">Paenibacillus nasutitermitis</name>
    <dbReference type="NCBI Taxonomy" id="1652958"/>
    <lineage>
        <taxon>Bacteria</taxon>
        <taxon>Bacillati</taxon>
        <taxon>Bacillota</taxon>
        <taxon>Bacilli</taxon>
        <taxon>Bacillales</taxon>
        <taxon>Paenibacillaceae</taxon>
        <taxon>Paenibacillus</taxon>
    </lineage>
</organism>
<dbReference type="InterPro" id="IPR014717">
    <property type="entry name" value="Transl_elong_EF1B/ribsomal_bS6"/>
</dbReference>
<dbReference type="RefSeq" id="WP_188988270.1">
    <property type="nucleotide sequence ID" value="NZ_BMHP01000001.1"/>
</dbReference>
<dbReference type="GO" id="GO:0043683">
    <property type="term" value="P:type IV pilus assembly"/>
    <property type="evidence" value="ECO:0007669"/>
    <property type="project" value="InterPro"/>
</dbReference>
<keyword evidence="1" id="KW-1133">Transmembrane helix</keyword>
<reference evidence="2" key="2">
    <citation type="submission" date="2020-09" db="EMBL/GenBank/DDBJ databases">
        <authorList>
            <person name="Sun Q."/>
            <person name="Zhou Y."/>
        </authorList>
    </citation>
    <scope>NUCLEOTIDE SEQUENCE</scope>
    <source>
        <strain evidence="2">CGMCC 1.15178</strain>
    </source>
</reference>
<gene>
    <name evidence="2" type="ORF">GCM10010911_01970</name>
</gene>
<dbReference type="EMBL" id="BMHP01000001">
    <property type="protein sequence ID" value="GGD48034.1"/>
    <property type="molecule type" value="Genomic_DNA"/>
</dbReference>
<dbReference type="GO" id="GO:0043107">
    <property type="term" value="P:type IV pilus-dependent motility"/>
    <property type="evidence" value="ECO:0007669"/>
    <property type="project" value="InterPro"/>
</dbReference>
<keyword evidence="1" id="KW-0472">Membrane</keyword>
<dbReference type="Pfam" id="PF04350">
    <property type="entry name" value="PilO"/>
    <property type="match status" value="1"/>
</dbReference>
<feature type="transmembrane region" description="Helical" evidence="1">
    <location>
        <begin position="12"/>
        <end position="31"/>
    </location>
</feature>
<name>A0A916YJS3_9BACL</name>
<evidence type="ECO:0000313" key="3">
    <source>
        <dbReference type="Proteomes" id="UP000612456"/>
    </source>
</evidence>
<keyword evidence="3" id="KW-1185">Reference proteome</keyword>
<protein>
    <recommendedName>
        <fullName evidence="4">Type IV pilus assembly protein PilO</fullName>
    </recommendedName>
</protein>
<sequence>MEQLNKNRKLALLLVALMFLVLLAVYIYMLLPKTRQVSDQQDVIARLESQTRLLQKKLDEKKSSESKYSQETVQAALPLWDNTEQMLMDLEQIGKTTRVQNVSLAFAADSGVDNETSAQQDVMSAVRELKISSSIKGSYADILTYISRLEALPRLIKVDNLEITKPDAFQNNAAMITVNLSFTAYYDPSYKDLVDEQQLPFMK</sequence>
<proteinExistence type="predicted"/>
<reference evidence="2" key="1">
    <citation type="journal article" date="2014" name="Int. J. Syst. Evol. Microbiol.">
        <title>Complete genome sequence of Corynebacterium casei LMG S-19264T (=DSM 44701T), isolated from a smear-ripened cheese.</title>
        <authorList>
            <consortium name="US DOE Joint Genome Institute (JGI-PGF)"/>
            <person name="Walter F."/>
            <person name="Albersmeier A."/>
            <person name="Kalinowski J."/>
            <person name="Ruckert C."/>
        </authorList>
    </citation>
    <scope>NUCLEOTIDE SEQUENCE</scope>
    <source>
        <strain evidence="2">CGMCC 1.15178</strain>
    </source>
</reference>
<dbReference type="AlphaFoldDB" id="A0A916YJS3"/>
<dbReference type="Proteomes" id="UP000612456">
    <property type="component" value="Unassembled WGS sequence"/>
</dbReference>